<dbReference type="AlphaFoldDB" id="A0AAV2Q4R0"/>
<organism evidence="3 4">
    <name type="scientific">Meganyctiphanes norvegica</name>
    <name type="common">Northern krill</name>
    <name type="synonym">Thysanopoda norvegica</name>
    <dbReference type="NCBI Taxonomy" id="48144"/>
    <lineage>
        <taxon>Eukaryota</taxon>
        <taxon>Metazoa</taxon>
        <taxon>Ecdysozoa</taxon>
        <taxon>Arthropoda</taxon>
        <taxon>Crustacea</taxon>
        <taxon>Multicrustacea</taxon>
        <taxon>Malacostraca</taxon>
        <taxon>Eumalacostraca</taxon>
        <taxon>Eucarida</taxon>
        <taxon>Euphausiacea</taxon>
        <taxon>Euphausiidae</taxon>
        <taxon>Meganyctiphanes</taxon>
    </lineage>
</organism>
<evidence type="ECO:0000256" key="2">
    <source>
        <dbReference type="SAM" id="SignalP"/>
    </source>
</evidence>
<proteinExistence type="predicted"/>
<reference evidence="3 4" key="1">
    <citation type="submission" date="2024-05" db="EMBL/GenBank/DDBJ databases">
        <authorList>
            <person name="Wallberg A."/>
        </authorList>
    </citation>
    <scope>NUCLEOTIDE SEQUENCE [LARGE SCALE GENOMIC DNA]</scope>
</reference>
<feature type="compositionally biased region" description="Polar residues" evidence="1">
    <location>
        <begin position="310"/>
        <end position="321"/>
    </location>
</feature>
<feature type="chain" id="PRO_5043752222" evidence="2">
    <location>
        <begin position="23"/>
        <end position="454"/>
    </location>
</feature>
<feature type="signal peptide" evidence="2">
    <location>
        <begin position="1"/>
        <end position="22"/>
    </location>
</feature>
<protein>
    <submittedName>
        <fullName evidence="3">Uncharacterized protein</fullName>
    </submittedName>
</protein>
<sequence>MVLARTLYVQLGAAMLLQGCYSETVASCVSEGKPCEEGGPPGCTRRSVCDDETEIDMEEYVAGCRKCQKPCSEKIFVMYSSREDITPASGWYTYYEQVNEFYRDLPDHVIAFTLKKENGNWTLQEDKWIGLSEHRIISNRIKLTYKNDKRTRLSLHNFGLDENELKRLDIYNETKSVIGKYSAPYTEKLVMFCPGKCMCKEFEVKSLNNYCFNGVYRRIDKHTDAAQPNQECNDDNQLIREKRESNEYNHAIRKKRSNYPLSTGAETYYYVDLPDQTNAYSFIYDSFPGFTPNEDQSDSSDYYSTDFQSNNEPTSETTSIDEQTEYLQQEILKSVSENPIVNPVQSDSPNQYSTTSQPVFETTSIVGQNLNWQQETYKSTSEDPKETPFEFTYDEDYQVWFIGKGDNISAVIPEACPCPEMVQTQPWLIIDGDKVQKDLKMQQLNIKITCRKRC</sequence>
<evidence type="ECO:0000313" key="4">
    <source>
        <dbReference type="Proteomes" id="UP001497623"/>
    </source>
</evidence>
<evidence type="ECO:0000256" key="1">
    <source>
        <dbReference type="SAM" id="MobiDB-lite"/>
    </source>
</evidence>
<evidence type="ECO:0000313" key="3">
    <source>
        <dbReference type="EMBL" id="CAL4071345.1"/>
    </source>
</evidence>
<name>A0AAV2Q4R0_MEGNR</name>
<feature type="region of interest" description="Disordered" evidence="1">
    <location>
        <begin position="291"/>
        <end position="321"/>
    </location>
</feature>
<keyword evidence="2" id="KW-0732">Signal</keyword>
<dbReference type="Proteomes" id="UP001497623">
    <property type="component" value="Unassembled WGS sequence"/>
</dbReference>
<keyword evidence="4" id="KW-1185">Reference proteome</keyword>
<dbReference type="EMBL" id="CAXKWB010003977">
    <property type="protein sequence ID" value="CAL4071345.1"/>
    <property type="molecule type" value="Genomic_DNA"/>
</dbReference>
<gene>
    <name evidence="3" type="ORF">MNOR_LOCUS8510</name>
</gene>
<comment type="caution">
    <text evidence="3">The sequence shown here is derived from an EMBL/GenBank/DDBJ whole genome shotgun (WGS) entry which is preliminary data.</text>
</comment>
<feature type="compositionally biased region" description="Low complexity" evidence="1">
    <location>
        <begin position="299"/>
        <end position="309"/>
    </location>
</feature>
<dbReference type="PROSITE" id="PS51257">
    <property type="entry name" value="PROKAR_LIPOPROTEIN"/>
    <property type="match status" value="1"/>
</dbReference>
<accession>A0AAV2Q4R0</accession>